<proteinExistence type="predicted"/>
<dbReference type="Proteomes" id="UP001449795">
    <property type="component" value="Chromosome"/>
</dbReference>
<evidence type="ECO:0000313" key="3">
    <source>
        <dbReference type="Proteomes" id="UP001449795"/>
    </source>
</evidence>
<dbReference type="RefSeq" id="WP_342627088.1">
    <property type="nucleotide sequence ID" value="NZ_CP152276.1"/>
</dbReference>
<dbReference type="InterPro" id="IPR007712">
    <property type="entry name" value="RelE/ParE_toxin"/>
</dbReference>
<keyword evidence="1" id="KW-1277">Toxin-antitoxin system</keyword>
<dbReference type="Gene3D" id="3.30.2310.20">
    <property type="entry name" value="RelE-like"/>
    <property type="match status" value="1"/>
</dbReference>
<keyword evidence="3" id="KW-1185">Reference proteome</keyword>
<reference evidence="2 3" key="1">
    <citation type="submission" date="2024-04" db="EMBL/GenBank/DDBJ databases">
        <title>Complete genome sequence of Nguyenibacter vanlangesis HBCM-1154, a strain capable of nitrogen fixation, IAA production, and phosphorus solubilization isolated from sugarcane soil.</title>
        <authorList>
            <person name="MY HANH P."/>
        </authorList>
    </citation>
    <scope>NUCLEOTIDE SEQUENCE [LARGE SCALE GENOMIC DNA]</scope>
    <source>
        <strain evidence="2 3">HBCM 1154</strain>
    </source>
</reference>
<dbReference type="Pfam" id="PF05016">
    <property type="entry name" value="ParE_toxin"/>
    <property type="match status" value="1"/>
</dbReference>
<protein>
    <submittedName>
        <fullName evidence="2">Type II toxin-antitoxin system RelE/ParE family toxin</fullName>
    </submittedName>
</protein>
<dbReference type="EMBL" id="CP152276">
    <property type="protein sequence ID" value="XAE41093.1"/>
    <property type="molecule type" value="Genomic_DNA"/>
</dbReference>
<evidence type="ECO:0000256" key="1">
    <source>
        <dbReference type="ARBA" id="ARBA00022649"/>
    </source>
</evidence>
<evidence type="ECO:0000313" key="2">
    <source>
        <dbReference type="EMBL" id="XAE41093.1"/>
    </source>
</evidence>
<sequence length="97" mass="11227">MTRYRTTRLADEDIIGIYLHGVNAFGVDQAERYHAQLAATFALIARHPGLAPERTEFDPPIRLHRHQAHHIVYLVDEDGVLIVRLLPRQRHWEALLS</sequence>
<gene>
    <name evidence="2" type="ORF">AAC691_12230</name>
</gene>
<organism evidence="2 3">
    <name type="scientific">Nguyenibacter vanlangensis</name>
    <dbReference type="NCBI Taxonomy" id="1216886"/>
    <lineage>
        <taxon>Bacteria</taxon>
        <taxon>Pseudomonadati</taxon>
        <taxon>Pseudomonadota</taxon>
        <taxon>Alphaproteobacteria</taxon>
        <taxon>Acetobacterales</taxon>
        <taxon>Acetobacteraceae</taxon>
        <taxon>Nguyenibacter</taxon>
    </lineage>
</organism>
<dbReference type="InterPro" id="IPR035093">
    <property type="entry name" value="RelE/ParE_toxin_dom_sf"/>
</dbReference>
<accession>A0ABZ3D006</accession>
<name>A0ABZ3D006_9PROT</name>